<dbReference type="EMBL" id="JBHUCO010000002">
    <property type="protein sequence ID" value="MFD1516363.1"/>
    <property type="molecule type" value="Genomic_DNA"/>
</dbReference>
<gene>
    <name evidence="2" type="ORF">ACFSJD_02625</name>
</gene>
<dbReference type="RefSeq" id="WP_344723190.1">
    <property type="nucleotide sequence ID" value="NZ_BAAAUS010000017.1"/>
</dbReference>
<name>A0ABW4ENT9_9PSEU</name>
<accession>A0ABW4ENT9</accession>
<dbReference type="Proteomes" id="UP001597114">
    <property type="component" value="Unassembled WGS sequence"/>
</dbReference>
<reference evidence="3" key="1">
    <citation type="journal article" date="2019" name="Int. J. Syst. Evol. Microbiol.">
        <title>The Global Catalogue of Microorganisms (GCM) 10K type strain sequencing project: providing services to taxonomists for standard genome sequencing and annotation.</title>
        <authorList>
            <consortium name="The Broad Institute Genomics Platform"/>
            <consortium name="The Broad Institute Genome Sequencing Center for Infectious Disease"/>
            <person name="Wu L."/>
            <person name="Ma J."/>
        </authorList>
    </citation>
    <scope>NUCLEOTIDE SEQUENCE [LARGE SCALE GENOMIC DNA]</scope>
    <source>
        <strain evidence="3">CCM 7043</strain>
    </source>
</reference>
<proteinExistence type="predicted"/>
<evidence type="ECO:0000313" key="3">
    <source>
        <dbReference type="Proteomes" id="UP001597114"/>
    </source>
</evidence>
<sequence>MGDRWRLLLGEQQILWGKNSFPSRLMTIFQEQDKYMREDWARALDELNSLAGDQVTPEALEVTSENRDEMQASELFGYRTKVGTALSRLKLMGFTPEASRQAMAEIRRSRLREDLLAEDVLYVGAARGRDATSHRMSCEQVVETGLDAFINGCTSYGFSDDLSPLDAACLEELELYFEDEKDDPRFLLSALLKGQDAQKLLTMDLSDLLAAGYCSSTEDLSAQAGRELSITTVSTGPIIVITEGKFDSQVLPRGIQLVRPDIAGYFRFWDLESTKAAGGTDQVVKNLRSFAAAGVMNRVIGILDNDTAGRQAEKQLGRTILPENFAVCRLPDVDYGHSYPTLGPSGASQEDVTGRACSVEFYFGKECLREKDGNLAPVRWKSYIEAMSDYQGELVNKASVQERIEEKLRLAERGGRPLDSEWDSMRKIAQVLVDLAAPEPGLF</sequence>
<organism evidence="2 3">
    <name type="scientific">Pseudonocardia yunnanensis</name>
    <dbReference type="NCBI Taxonomy" id="58107"/>
    <lineage>
        <taxon>Bacteria</taxon>
        <taxon>Bacillati</taxon>
        <taxon>Actinomycetota</taxon>
        <taxon>Actinomycetes</taxon>
        <taxon>Pseudonocardiales</taxon>
        <taxon>Pseudonocardiaceae</taxon>
        <taxon>Pseudonocardia</taxon>
    </lineage>
</organism>
<evidence type="ECO:0000313" key="2">
    <source>
        <dbReference type="EMBL" id="MFD1516363.1"/>
    </source>
</evidence>
<comment type="caution">
    <text evidence="2">The sequence shown here is derived from an EMBL/GenBank/DDBJ whole genome shotgun (WGS) entry which is preliminary data.</text>
</comment>
<evidence type="ECO:0000259" key="1">
    <source>
        <dbReference type="Pfam" id="PF18871"/>
    </source>
</evidence>
<dbReference type="InterPro" id="IPR041487">
    <property type="entry name" value="HEPN/Toprim-NTD1"/>
</dbReference>
<keyword evidence="3" id="KW-1185">Reference proteome</keyword>
<feature type="domain" description="HEPN/Toprim N-terminal" evidence="1">
    <location>
        <begin position="1"/>
        <end position="111"/>
    </location>
</feature>
<protein>
    <submittedName>
        <fullName evidence="2">HEPN/Toprim-associated domain-containing protein</fullName>
    </submittedName>
</protein>
<dbReference type="Pfam" id="PF18871">
    <property type="entry name" value="HEPN_Toprim_N"/>
    <property type="match status" value="1"/>
</dbReference>